<dbReference type="InterPro" id="IPR013976">
    <property type="entry name" value="HDOD"/>
</dbReference>
<dbReference type="InterPro" id="IPR052340">
    <property type="entry name" value="RNase_Y/CdgJ"/>
</dbReference>
<dbReference type="InterPro" id="IPR003607">
    <property type="entry name" value="HD/PDEase_dom"/>
</dbReference>
<dbReference type="EMBL" id="UOGG01000051">
    <property type="protein sequence ID" value="VAX28120.1"/>
    <property type="molecule type" value="Genomic_DNA"/>
</dbReference>
<gene>
    <name evidence="2" type="ORF">MNBD_NITROSPINAE05-932</name>
</gene>
<dbReference type="AlphaFoldDB" id="A0A3B1CZL4"/>
<dbReference type="InterPro" id="IPR006675">
    <property type="entry name" value="HDIG_dom"/>
</dbReference>
<evidence type="ECO:0000259" key="1">
    <source>
        <dbReference type="PROSITE" id="PS51833"/>
    </source>
</evidence>
<dbReference type="PANTHER" id="PTHR33525:SF3">
    <property type="entry name" value="RIBONUCLEASE Y"/>
    <property type="match status" value="1"/>
</dbReference>
<feature type="domain" description="HDOD" evidence="1">
    <location>
        <begin position="17"/>
        <end position="212"/>
    </location>
</feature>
<name>A0A3B1CZL4_9ZZZZ</name>
<sequence>MSMSYSPEDIVRGSVRLSSLPEIYFKINKVIDDPESSFGDVAKIISNDVSLSARLLKIVNSTFYNFPSKVDTISHAISIVGTQQLRDLALATMVLSSFKGIPETHVNMKSFWRHSVACGVSAWVIALNCHEENPERYYLTGMLHDVGRLIIFENHPEISGKIMEQSRAEKKLVFEVERDVLGFDHGAVGAELMMAWKLPPTLGDVVRNHHNPAENSRFPLETAILHLADIFAKSMELGSSGDPLTPPVLPESWDRIGMDVNSLSMLWGQIENQFEETMDIFSMD</sequence>
<dbReference type="SUPFAM" id="SSF109604">
    <property type="entry name" value="HD-domain/PDEase-like"/>
    <property type="match status" value="1"/>
</dbReference>
<dbReference type="Pfam" id="PF08668">
    <property type="entry name" value="HDOD"/>
    <property type="match status" value="1"/>
</dbReference>
<dbReference type="CDD" id="cd00077">
    <property type="entry name" value="HDc"/>
    <property type="match status" value="1"/>
</dbReference>
<evidence type="ECO:0000313" key="2">
    <source>
        <dbReference type="EMBL" id="VAX28120.1"/>
    </source>
</evidence>
<reference evidence="2" key="1">
    <citation type="submission" date="2018-06" db="EMBL/GenBank/DDBJ databases">
        <authorList>
            <person name="Zhirakovskaya E."/>
        </authorList>
    </citation>
    <scope>NUCLEOTIDE SEQUENCE</scope>
</reference>
<organism evidence="2">
    <name type="scientific">hydrothermal vent metagenome</name>
    <dbReference type="NCBI Taxonomy" id="652676"/>
    <lineage>
        <taxon>unclassified sequences</taxon>
        <taxon>metagenomes</taxon>
        <taxon>ecological metagenomes</taxon>
    </lineage>
</organism>
<protein>
    <submittedName>
        <fullName evidence="2">Predicted signal transduction protein</fullName>
    </submittedName>
</protein>
<proteinExistence type="predicted"/>
<dbReference type="Gene3D" id="1.10.3210.10">
    <property type="entry name" value="Hypothetical protein af1432"/>
    <property type="match status" value="1"/>
</dbReference>
<dbReference type="PROSITE" id="PS51833">
    <property type="entry name" value="HDOD"/>
    <property type="match status" value="1"/>
</dbReference>
<dbReference type="NCBIfam" id="TIGR00277">
    <property type="entry name" value="HDIG"/>
    <property type="match status" value="1"/>
</dbReference>
<accession>A0A3B1CZL4</accession>
<dbReference type="PANTHER" id="PTHR33525">
    <property type="match status" value="1"/>
</dbReference>